<keyword evidence="3" id="KW-1185">Reference proteome</keyword>
<dbReference type="PROSITE" id="PS50206">
    <property type="entry name" value="RHODANESE_3"/>
    <property type="match status" value="1"/>
</dbReference>
<dbReference type="Pfam" id="PF00581">
    <property type="entry name" value="Rhodanese"/>
    <property type="match status" value="1"/>
</dbReference>
<dbReference type="InterPro" id="IPR001763">
    <property type="entry name" value="Rhodanese-like_dom"/>
</dbReference>
<proteinExistence type="predicted"/>
<protein>
    <recommendedName>
        <fullName evidence="1">Rhodanese domain-containing protein</fullName>
    </recommendedName>
</protein>
<gene>
    <name evidence="2" type="ORF">H5P30_14755</name>
</gene>
<organism evidence="2 3">
    <name type="scientific">Puniceicoccus vermicola</name>
    <dbReference type="NCBI Taxonomy" id="388746"/>
    <lineage>
        <taxon>Bacteria</taxon>
        <taxon>Pseudomonadati</taxon>
        <taxon>Verrucomicrobiota</taxon>
        <taxon>Opitutia</taxon>
        <taxon>Puniceicoccales</taxon>
        <taxon>Puniceicoccaceae</taxon>
        <taxon>Puniceicoccus</taxon>
    </lineage>
</organism>
<dbReference type="SUPFAM" id="SSF52821">
    <property type="entry name" value="Rhodanese/Cell cycle control phosphatase"/>
    <property type="match status" value="1"/>
</dbReference>
<evidence type="ECO:0000313" key="3">
    <source>
        <dbReference type="Proteomes" id="UP000525652"/>
    </source>
</evidence>
<dbReference type="EMBL" id="JACHVA010000116">
    <property type="protein sequence ID" value="MBC2603040.1"/>
    <property type="molecule type" value="Genomic_DNA"/>
</dbReference>
<evidence type="ECO:0000259" key="1">
    <source>
        <dbReference type="PROSITE" id="PS50206"/>
    </source>
</evidence>
<dbReference type="AlphaFoldDB" id="A0A7X1AZW5"/>
<sequence length="37" mass="4011">MSCQASHGVAKRLSGEAGFEEVYVLKGGWEAWQAAQE</sequence>
<comment type="caution">
    <text evidence="2">The sequence shown here is derived from an EMBL/GenBank/DDBJ whole genome shotgun (WGS) entry which is preliminary data.</text>
</comment>
<feature type="domain" description="Rhodanese" evidence="1">
    <location>
        <begin position="2"/>
        <end position="37"/>
    </location>
</feature>
<dbReference type="Proteomes" id="UP000525652">
    <property type="component" value="Unassembled WGS sequence"/>
</dbReference>
<reference evidence="2 3" key="1">
    <citation type="submission" date="2020-07" db="EMBL/GenBank/DDBJ databases">
        <authorList>
            <person name="Feng X."/>
        </authorList>
    </citation>
    <scope>NUCLEOTIDE SEQUENCE [LARGE SCALE GENOMIC DNA]</scope>
    <source>
        <strain evidence="2 3">JCM14086</strain>
    </source>
</reference>
<accession>A0A7X1AZW5</accession>
<dbReference type="Gene3D" id="3.40.250.10">
    <property type="entry name" value="Rhodanese-like domain"/>
    <property type="match status" value="1"/>
</dbReference>
<dbReference type="RefSeq" id="WP_185693680.1">
    <property type="nucleotide sequence ID" value="NZ_JBEPNX010000001.1"/>
</dbReference>
<dbReference type="InterPro" id="IPR036873">
    <property type="entry name" value="Rhodanese-like_dom_sf"/>
</dbReference>
<evidence type="ECO:0000313" key="2">
    <source>
        <dbReference type="EMBL" id="MBC2603040.1"/>
    </source>
</evidence>
<name>A0A7X1AZW5_9BACT</name>